<dbReference type="SMART" id="SM00323">
    <property type="entry name" value="RasGAP"/>
    <property type="match status" value="1"/>
</dbReference>
<protein>
    <recommendedName>
        <fullName evidence="4">Ras-GAP domain-containing protein</fullName>
    </recommendedName>
</protein>
<dbReference type="Gene3D" id="1.10.506.10">
    <property type="entry name" value="GTPase Activation - p120gap, domain 1"/>
    <property type="match status" value="2"/>
</dbReference>
<dbReference type="InterPro" id="IPR036865">
    <property type="entry name" value="CRAL-TRIO_dom_sf"/>
</dbReference>
<reference evidence="5 6" key="1">
    <citation type="submission" date="2016-07" db="EMBL/GenBank/DDBJ databases">
        <title>Pervasive Adenine N6-methylation of Active Genes in Fungi.</title>
        <authorList>
            <consortium name="DOE Joint Genome Institute"/>
            <person name="Mondo S.J."/>
            <person name="Dannebaum R.O."/>
            <person name="Kuo R.C."/>
            <person name="Labutti K."/>
            <person name="Haridas S."/>
            <person name="Kuo A."/>
            <person name="Salamov A."/>
            <person name="Ahrendt S.R."/>
            <person name="Lipzen A."/>
            <person name="Sullivan W."/>
            <person name="Andreopoulos W.B."/>
            <person name="Clum A."/>
            <person name="Lindquist E."/>
            <person name="Daum C."/>
            <person name="Ramamoorthy G.K."/>
            <person name="Gryganskyi A."/>
            <person name="Culley D."/>
            <person name="Magnuson J.K."/>
            <person name="James T.Y."/>
            <person name="O'Malley M.A."/>
            <person name="Stajich J.E."/>
            <person name="Spatafora J.W."/>
            <person name="Visel A."/>
            <person name="Grigoriev I.V."/>
        </authorList>
    </citation>
    <scope>NUCLEOTIDE SEQUENCE [LARGE SCALE GENOMIC DNA]</scope>
    <source>
        <strain evidence="5 6">68-887.2</strain>
    </source>
</reference>
<dbReference type="PANTHER" id="PTHR10194:SF142">
    <property type="entry name" value="NEUROFIBROMIN"/>
    <property type="match status" value="1"/>
</dbReference>
<proteinExistence type="predicted"/>
<keyword evidence="6" id="KW-1185">Reference proteome</keyword>
<feature type="region of interest" description="Disordered" evidence="3">
    <location>
        <begin position="2603"/>
        <end position="2625"/>
    </location>
</feature>
<dbReference type="InterPro" id="IPR001936">
    <property type="entry name" value="RasGAP_dom"/>
</dbReference>
<dbReference type="Pfam" id="PF13716">
    <property type="entry name" value="CRAL_TRIO_2"/>
    <property type="match status" value="1"/>
</dbReference>
<dbReference type="InterPro" id="IPR016024">
    <property type="entry name" value="ARM-type_fold"/>
</dbReference>
<dbReference type="InterPro" id="IPR039360">
    <property type="entry name" value="Ras_GTPase"/>
</dbReference>
<keyword evidence="2" id="KW-0597">Phosphoprotein</keyword>
<evidence type="ECO:0000256" key="2">
    <source>
        <dbReference type="ARBA" id="ARBA00022553"/>
    </source>
</evidence>
<dbReference type="EMBL" id="MCFC01000029">
    <property type="protein sequence ID" value="ORY28775.1"/>
    <property type="molecule type" value="Genomic_DNA"/>
</dbReference>
<evidence type="ECO:0000313" key="6">
    <source>
        <dbReference type="Proteomes" id="UP000193986"/>
    </source>
</evidence>
<feature type="domain" description="Ras-GAP" evidence="4">
    <location>
        <begin position="1284"/>
        <end position="1477"/>
    </location>
</feature>
<dbReference type="SUPFAM" id="SSF48350">
    <property type="entry name" value="GTPase activation domain, GAP"/>
    <property type="match status" value="1"/>
</dbReference>
<dbReference type="InterPro" id="IPR008936">
    <property type="entry name" value="Rho_GTPase_activation_prot"/>
</dbReference>
<evidence type="ECO:0000259" key="4">
    <source>
        <dbReference type="PROSITE" id="PS50018"/>
    </source>
</evidence>
<comment type="caution">
    <text evidence="5">The sequence shown here is derived from an EMBL/GenBank/DDBJ whole genome shotgun (WGS) entry which is preliminary data.</text>
</comment>
<dbReference type="GO" id="GO:0005096">
    <property type="term" value="F:GTPase activator activity"/>
    <property type="evidence" value="ECO:0007669"/>
    <property type="project" value="UniProtKB-KW"/>
</dbReference>
<dbReference type="Pfam" id="PF00616">
    <property type="entry name" value="RasGAP"/>
    <property type="match status" value="1"/>
</dbReference>
<evidence type="ECO:0000256" key="1">
    <source>
        <dbReference type="ARBA" id="ARBA00022468"/>
    </source>
</evidence>
<dbReference type="STRING" id="71784.A0A1Y2B3W4"/>
<dbReference type="Gene3D" id="3.40.525.10">
    <property type="entry name" value="CRAL-TRIO lipid binding domain"/>
    <property type="match status" value="1"/>
</dbReference>
<dbReference type="Proteomes" id="UP000193986">
    <property type="component" value="Unassembled WGS sequence"/>
</dbReference>
<feature type="region of interest" description="Disordered" evidence="3">
    <location>
        <begin position="1167"/>
        <end position="1192"/>
    </location>
</feature>
<dbReference type="Gene3D" id="2.30.29.30">
    <property type="entry name" value="Pleckstrin-homology domain (PH domain)/Phosphotyrosine-binding domain (PTB)"/>
    <property type="match status" value="1"/>
</dbReference>
<sequence length="2678" mass="292833">MPLKWSSSSGSPGTFSTRGAELDSLRDFGKMAARSTAESGQGEEKVIQALVGRIVNKLPSNSGKRLAMMEVDSTVQTTVQSLLKISRIRLGPVVHALASALETLSKHTAGSPLLEAPLDILHSQLFLLHLLLSCLSFSWRLEAQMNPPPPTELPRAWPTPHPLDDALARYLLAVILAYIRMLSFDTTAVAGTSSPAPSRETKSATASSSLFGRSFVSTSTSTFKPLSGRFLQQHSYPSAAFTSSTDSFAKPKLLYPLASDAYATITQMVEYVSRITFFLSASNWPLVIQRVKTRIKQLTAVNEEAIDLSELRLLEWSALDRPKLGQMLQEISSNFLHIKPAAQIALAIVFRHAVWSWIEMNPIEYENLVETNRKLDGGPDTLFDVLHSMSDSTSSSNLVRVKAFYPLMADLLILSPDVLKRLMMGDTGPKGSSGLGKKQAFLDSLRKGLLSPKTFNACANCYLDLMRASVSLSPRLDNAGVRRLVADTYNDLKRALFSSSLASESSDLDLLIDALIALYRTDPNGTLKVVYSKRLHDSSDASKIVVVKACLRIFSEAGWLYWYPSLQLLRDEVAPGLRAVLQACATSILAGRDKQRKDPPASQTDLICALLELFALEPLVAFTRSSSDSDTTHGLLETVASLAVQPSPTTVRAAATKFLTAFIEALPRLITRSSQIQDQVAQSSSALWRVLVDVSRQALFALHSGDPIDVEKSVAAFRNITVELYRLTDSLPELLADLPLGLTATIVASSASMISLSWPDVEQGSMISPSLTALAGLVKVAHKSQLARSSADDTDEARDAVRQVMIRIRVLEEIAILPSATGRQQQQRTLRKAIRPYIRPAIVPTSCWLGLVAYCRNLTARIISADADRKERDSRRRALSADIDGLDEDESKNWQNIIFFLCATANSVMCDGPPPQALADLVGKSMLPKAYDESNDPLTALEAFLRECVDLLICHSVHVRETVKDALGTELPPSAYRMLISQMTQLLSHAVGPTGMTVSDPFTIFAEQVVLVLRLAIDRLQHGESAGFAQLELGELLFLLAQYVQKLGRDDVALRLKLRFCQLTEAALRKSEMITLTNGIAIRNAVLEWMSGWFSSTARDSDFHHHQLDGSSRLQRELDHACLRAMVPLSEGLTLRAPGDDGENPVVKSRIFYRHLSQFVEILERGEGSDDTSFDSPSLDSHHGHQKSRGNDDSPALAIAALSNLLAANIDVGLKHCLALAYHEEPALRVAFMQLLTNILRQGARFGGLSAKGSGLPSKPYLDLFADKNLAFVMAVTEACPSNEIDEISLLVFRVFEANGQLLGLMRALLQREVAATNHEADLLRANSITTRIMTIFGKTYGYNYCKSTLQPLLNSLLEKPAECSFELDPTKAGPDEDIERNADRLRLMCQALLDLICSSSSPVPVMIRALCNIIWEVVETRYPESRHSSVGSFIFLRFFCPAIVAPENMDLDVPADVRDVRRALLLITKVVQNLANNVAFGGREPHMKVLNSFLSENIRQVTKYLSELAAKPSTSELQRAIKGYQDEAERMLDPEGDDSILHAFAYRHIGKLETILSSMPPSYRLTRGVRTVRGELDGKLALDQLKARMESTGTPSHVAPLSSSARSQVYDEFMKQNRGRKVDNVATAFYEGPASQNGRRIFYFVVSRVALVDYDLLAYHIFQILDNITDFFDLVIDLTEFSPANELPLTWLKRSLQMCPAGILPCVNTLALYNPNSHAKRRIRRLISDLSSTVPSIGKNVVAASSPAELAEIIPFTSLALPEFTMALAYEADHVFTNLLTLTDHQQQVPVVVKLGYDCLQVASWRKQDITTAIKAYVIDVIRLKDIEDISIGNGPTSEHLVIRHSQNELVTFITRKRGDMAQIIRTARAKIRDTPSSERTLRPSDVPGTLLNVALLNLCSSEESLRAGAYDLVQELCQFFKYDLASRMLHIGAGLHIPSNSLALVMDISRALAGSVPQLTLDFLKEWSIGFSKADIPQKTACLFYVGPWLSNLDNCAKPSREGGVEMIRAVAEIVRGLVNVTATEKQRLNISIYERIWKPLTRAQDALVDVMINEILHIALDAGMASEKTECVADILVSISSIAIRGKVIAKLRKLLAQTYLKPSATLADNAAWADICTLARLNAALAFNTTSSLDTQLFLPELFHIITLLTGVGSVDMRQTVYGLLVNVVQSLAMTPASGEGDGLALQVLLRQCQSPEMTACFGLRRVAGGLELTNVPAVGEGDALLQNAEQVASLLGEIMSAAAVSMDCGNAWRARWMGLVVATCFQHNPATQPQAFTVLGFLARDEVDEDLVYQILVAMSTTLSHFTEADHALVVSMLRCLTRIVPGLLPDSRYAPSLFWIALGVLQLGYIPLFAGALQVMLAALQSVVLTSLPGQNLLEALLEAKKAGGEAGRKLDQVCGVNFETSIGFALVGVIFKGVRHPSTRKLAVELMIELLKIAAKPSLPSITEGPVTNLVKTGSVPFFMALLPVVAGSPNELIELFLAAGMGVIEVPSPSSLSCYEMLDLPDNHTALLLVTFVTTVLSSASSDIERVVLYRFIADAAADMPEVISMAYDTLIPRMTAVLGTTTNVSVLDSITRILERAISDPNYSFPSQALASNETQSTSTHQKSYNGSISSSPSMTGIVGSGAREAFLEDLGMNGLAELGFPSVKMDRVAPMAKWVAALIEAFTI</sequence>
<dbReference type="InParanoid" id="A0A1Y2B3W4"/>
<dbReference type="InterPro" id="IPR023152">
    <property type="entry name" value="RasGAP_CS"/>
</dbReference>
<accession>A0A1Y2B3W4</accession>
<dbReference type="PROSITE" id="PS50018">
    <property type="entry name" value="RAS_GTPASE_ACTIV_2"/>
    <property type="match status" value="1"/>
</dbReference>
<dbReference type="PANTHER" id="PTHR10194">
    <property type="entry name" value="RAS GTPASE-ACTIVATING PROTEINS"/>
    <property type="match status" value="1"/>
</dbReference>
<evidence type="ECO:0000256" key="3">
    <source>
        <dbReference type="SAM" id="MobiDB-lite"/>
    </source>
</evidence>
<dbReference type="InterPro" id="IPR001251">
    <property type="entry name" value="CRAL-TRIO_dom"/>
</dbReference>
<name>A0A1Y2B3W4_9TREE</name>
<gene>
    <name evidence="5" type="ORF">BCR39DRAFT_533800</name>
</gene>
<evidence type="ECO:0000313" key="5">
    <source>
        <dbReference type="EMBL" id="ORY28775.1"/>
    </source>
</evidence>
<dbReference type="SUPFAM" id="SSF48371">
    <property type="entry name" value="ARM repeat"/>
    <property type="match status" value="1"/>
</dbReference>
<keyword evidence="1" id="KW-0343">GTPase activation</keyword>
<dbReference type="InterPro" id="IPR011993">
    <property type="entry name" value="PH-like_dom_sf"/>
</dbReference>
<dbReference type="OrthoDB" id="28245at2759"/>
<dbReference type="PROSITE" id="PS00509">
    <property type="entry name" value="RAS_GTPASE_ACTIV_1"/>
    <property type="match status" value="1"/>
</dbReference>
<organism evidence="5 6">
    <name type="scientific">Naematelia encephala</name>
    <dbReference type="NCBI Taxonomy" id="71784"/>
    <lineage>
        <taxon>Eukaryota</taxon>
        <taxon>Fungi</taxon>
        <taxon>Dikarya</taxon>
        <taxon>Basidiomycota</taxon>
        <taxon>Agaricomycotina</taxon>
        <taxon>Tremellomycetes</taxon>
        <taxon>Tremellales</taxon>
        <taxon>Naemateliaceae</taxon>
        <taxon>Naematelia</taxon>
    </lineage>
</organism>